<comment type="caution">
    <text evidence="2">The sequence shown here is derived from an EMBL/GenBank/DDBJ whole genome shotgun (WGS) entry which is preliminary data.</text>
</comment>
<organism evidence="2 3">
    <name type="scientific">Sphagnum jensenii</name>
    <dbReference type="NCBI Taxonomy" id="128206"/>
    <lineage>
        <taxon>Eukaryota</taxon>
        <taxon>Viridiplantae</taxon>
        <taxon>Streptophyta</taxon>
        <taxon>Embryophyta</taxon>
        <taxon>Bryophyta</taxon>
        <taxon>Sphagnophytina</taxon>
        <taxon>Sphagnopsida</taxon>
        <taxon>Sphagnales</taxon>
        <taxon>Sphagnaceae</taxon>
        <taxon>Sphagnum</taxon>
    </lineage>
</organism>
<evidence type="ECO:0000256" key="1">
    <source>
        <dbReference type="SAM" id="MobiDB-lite"/>
    </source>
</evidence>
<proteinExistence type="predicted"/>
<sequence length="286" mass="31761">MTFMVVDTDNYDVLLGLDLLIKIGAIIDVEQGLIQVRRGPGTDVEVLPLTMVNLIQRSDPEYDVYNKGTTGKSVPTNLEANDELLSWCALASSPSMTTQEPESETNSNEESDEESQQGSSIEIESEFGDTGLEILVSSEGPQQILQITLQNQANEVMKEELSDADDYADWIRWAADGEHCKQNPSGAANVTRKSVLLQVQQIEVLASSSTVKKEITEDLKGKGRWKDISQKLRIDQGLDKLKRPLLWKLLDRYQDVFAWNKGELGCCTVGEHSIDTQGFPPCRVTP</sequence>
<evidence type="ECO:0000313" key="2">
    <source>
        <dbReference type="EMBL" id="CAK9856570.1"/>
    </source>
</evidence>
<dbReference type="Gene3D" id="2.40.70.10">
    <property type="entry name" value="Acid Proteases"/>
    <property type="match status" value="1"/>
</dbReference>
<feature type="compositionally biased region" description="Acidic residues" evidence="1">
    <location>
        <begin position="101"/>
        <end position="115"/>
    </location>
</feature>
<name>A0ABP1A0V6_9BRYO</name>
<feature type="region of interest" description="Disordered" evidence="1">
    <location>
        <begin position="93"/>
        <end position="121"/>
    </location>
</feature>
<protein>
    <submittedName>
        <fullName evidence="2">Uncharacterized protein</fullName>
    </submittedName>
</protein>
<evidence type="ECO:0000313" key="3">
    <source>
        <dbReference type="Proteomes" id="UP001497522"/>
    </source>
</evidence>
<keyword evidence="3" id="KW-1185">Reference proteome</keyword>
<reference evidence="2" key="1">
    <citation type="submission" date="2024-03" db="EMBL/GenBank/DDBJ databases">
        <authorList>
            <consortium name="ELIXIR-Norway"/>
            <consortium name="Elixir Norway"/>
        </authorList>
    </citation>
    <scope>NUCLEOTIDE SEQUENCE</scope>
</reference>
<gene>
    <name evidence="2" type="ORF">CSSPJE1EN2_LOCUS26502</name>
</gene>
<dbReference type="Proteomes" id="UP001497522">
    <property type="component" value="Unassembled WGS sequence"/>
</dbReference>
<accession>A0ABP1A0V6</accession>
<dbReference type="EMBL" id="CAXHBF010000544">
    <property type="protein sequence ID" value="CAK9856570.1"/>
    <property type="molecule type" value="Genomic_DNA"/>
</dbReference>
<dbReference type="InterPro" id="IPR021109">
    <property type="entry name" value="Peptidase_aspartic_dom_sf"/>
</dbReference>